<dbReference type="Pfam" id="PF13186">
    <property type="entry name" value="SPASM"/>
    <property type="match status" value="1"/>
</dbReference>
<dbReference type="CDD" id="cd01335">
    <property type="entry name" value="Radical_SAM"/>
    <property type="match status" value="1"/>
</dbReference>
<evidence type="ECO:0000256" key="6">
    <source>
        <dbReference type="ARBA" id="ARBA00023014"/>
    </source>
</evidence>
<evidence type="ECO:0000259" key="7">
    <source>
        <dbReference type="PROSITE" id="PS51918"/>
    </source>
</evidence>
<dbReference type="EMBL" id="OJIN01000034">
    <property type="protein sequence ID" value="SPD72327.1"/>
    <property type="molecule type" value="Genomic_DNA"/>
</dbReference>
<protein>
    <submittedName>
        <fullName evidence="8">Radical SAM additional 4Fe4S-binding domain protein</fullName>
    </submittedName>
</protein>
<dbReference type="Pfam" id="PF04055">
    <property type="entry name" value="Radical_SAM"/>
    <property type="match status" value="1"/>
</dbReference>
<evidence type="ECO:0000256" key="3">
    <source>
        <dbReference type="ARBA" id="ARBA00022691"/>
    </source>
</evidence>
<keyword evidence="4" id="KW-0479">Metal-binding</keyword>
<dbReference type="SFLD" id="SFLDG01386">
    <property type="entry name" value="main_SPASM_domain-containing"/>
    <property type="match status" value="1"/>
</dbReference>
<keyword evidence="5" id="KW-0408">Iron</keyword>
<dbReference type="SUPFAM" id="SSF102114">
    <property type="entry name" value="Radical SAM enzymes"/>
    <property type="match status" value="1"/>
</dbReference>
<dbReference type="GO" id="GO:0003824">
    <property type="term" value="F:catalytic activity"/>
    <property type="evidence" value="ECO:0007669"/>
    <property type="project" value="InterPro"/>
</dbReference>
<keyword evidence="2" id="KW-0004">4Fe-4S</keyword>
<dbReference type="InterPro" id="IPR050377">
    <property type="entry name" value="Radical_SAM_PqqE_MftC-like"/>
</dbReference>
<dbReference type="InterPro" id="IPR023885">
    <property type="entry name" value="4Fe4S-binding_SPASM_dom"/>
</dbReference>
<keyword evidence="6" id="KW-0411">Iron-sulfur</keyword>
<evidence type="ECO:0000313" key="8">
    <source>
        <dbReference type="EMBL" id="SPD72327.1"/>
    </source>
</evidence>
<comment type="cofactor">
    <cofactor evidence="1">
        <name>[4Fe-4S] cluster</name>
        <dbReference type="ChEBI" id="CHEBI:49883"/>
    </cofactor>
</comment>
<sequence>MNTLEQNIRQCAGFDFSRQEIEGAVKNGRLLSMEIELSLRCNFNCLYCYVPKDADYDEELSAEEIRHAICQAKELGAKRIIILGGEPTIYPNLLDIIWCIREQGLEAEMFTNGTGITEDLAKRLFDENVRVVLKLNTLDDALQDMLAGKEGASKIIKSAFYNLTHAGYPSKDAFMAASTVICRQNVDELPVIWKWLRDQNIVPYFEMITPQGNARHNDTLNIFPLELKDLFIRLANIDCTDYGINWEPQPPLAGQRCMRHQFSCLITSKGDVMPCVGVTIPVGNIRSQALADIISHSAVLKDLRNYRNTIKGKCRTCEKAGNCYGCRGAAYQLTGDYLASDPLCWENVTT</sequence>
<dbReference type="PROSITE" id="PS01305">
    <property type="entry name" value="MOAA_NIFB_PQQE"/>
    <property type="match status" value="1"/>
</dbReference>
<organism evidence="8">
    <name type="scientific">uncultured Desulfobacterium sp</name>
    <dbReference type="NCBI Taxonomy" id="201089"/>
    <lineage>
        <taxon>Bacteria</taxon>
        <taxon>Pseudomonadati</taxon>
        <taxon>Thermodesulfobacteriota</taxon>
        <taxon>Desulfobacteria</taxon>
        <taxon>Desulfobacterales</taxon>
        <taxon>Desulfobacteriaceae</taxon>
        <taxon>Desulfobacterium</taxon>
        <taxon>environmental samples</taxon>
    </lineage>
</organism>
<reference evidence="8" key="1">
    <citation type="submission" date="2018-01" db="EMBL/GenBank/DDBJ databases">
        <authorList>
            <person name="Regsiter A."/>
            <person name="William W."/>
        </authorList>
    </citation>
    <scope>NUCLEOTIDE SEQUENCE</scope>
    <source>
        <strain evidence="8">TRIP AH-1</strain>
    </source>
</reference>
<dbReference type="InterPro" id="IPR013785">
    <property type="entry name" value="Aldolase_TIM"/>
</dbReference>
<evidence type="ECO:0000256" key="4">
    <source>
        <dbReference type="ARBA" id="ARBA00022723"/>
    </source>
</evidence>
<dbReference type="Gene3D" id="3.20.20.70">
    <property type="entry name" value="Aldolase class I"/>
    <property type="match status" value="1"/>
</dbReference>
<dbReference type="InterPro" id="IPR007197">
    <property type="entry name" value="rSAM"/>
</dbReference>
<feature type="domain" description="Radical SAM core" evidence="7">
    <location>
        <begin position="25"/>
        <end position="248"/>
    </location>
</feature>
<dbReference type="GO" id="GO:0046872">
    <property type="term" value="F:metal ion binding"/>
    <property type="evidence" value="ECO:0007669"/>
    <property type="project" value="UniProtKB-KW"/>
</dbReference>
<dbReference type="SFLD" id="SFLDG01067">
    <property type="entry name" value="SPASM/twitch_domain_containing"/>
    <property type="match status" value="1"/>
</dbReference>
<dbReference type="PANTHER" id="PTHR11228:SF34">
    <property type="entry name" value="TUNGSTEN-CONTAINING ALDEHYDE FERREDOXIN OXIDOREDUCTASE COFACTOR MODIFYING PROTEIN"/>
    <property type="match status" value="1"/>
</dbReference>
<dbReference type="InterPro" id="IPR017200">
    <property type="entry name" value="PqqE-like"/>
</dbReference>
<dbReference type="GO" id="GO:0051539">
    <property type="term" value="F:4 iron, 4 sulfur cluster binding"/>
    <property type="evidence" value="ECO:0007669"/>
    <property type="project" value="UniProtKB-KW"/>
</dbReference>
<dbReference type="PROSITE" id="PS51918">
    <property type="entry name" value="RADICAL_SAM"/>
    <property type="match status" value="1"/>
</dbReference>
<evidence type="ECO:0000256" key="5">
    <source>
        <dbReference type="ARBA" id="ARBA00023004"/>
    </source>
</evidence>
<dbReference type="SFLD" id="SFLDS00029">
    <property type="entry name" value="Radical_SAM"/>
    <property type="match status" value="1"/>
</dbReference>
<accession>A0A445MS86</accession>
<evidence type="ECO:0000256" key="1">
    <source>
        <dbReference type="ARBA" id="ARBA00001966"/>
    </source>
</evidence>
<dbReference type="PANTHER" id="PTHR11228">
    <property type="entry name" value="RADICAL SAM DOMAIN PROTEIN"/>
    <property type="match status" value="1"/>
</dbReference>
<gene>
    <name evidence="8" type="ORF">PITCH_A1290004</name>
</gene>
<evidence type="ECO:0000256" key="2">
    <source>
        <dbReference type="ARBA" id="ARBA00022485"/>
    </source>
</evidence>
<dbReference type="InterPro" id="IPR000385">
    <property type="entry name" value="MoaA_NifB_PqqE_Fe-S-bd_CS"/>
</dbReference>
<keyword evidence="3" id="KW-0949">S-adenosyl-L-methionine</keyword>
<dbReference type="InterPro" id="IPR058240">
    <property type="entry name" value="rSAM_sf"/>
</dbReference>
<dbReference type="PIRSF" id="PIRSF037420">
    <property type="entry name" value="PQQ_syn_pqqE"/>
    <property type="match status" value="1"/>
</dbReference>
<name>A0A445MS86_9BACT</name>
<dbReference type="AlphaFoldDB" id="A0A445MS86"/>
<dbReference type="NCBIfam" id="TIGR04085">
    <property type="entry name" value="rSAM_more_4Fe4S"/>
    <property type="match status" value="1"/>
</dbReference>
<proteinExistence type="predicted"/>